<evidence type="ECO:0000313" key="4">
    <source>
        <dbReference type="Proteomes" id="UP000683139"/>
    </source>
</evidence>
<evidence type="ECO:0000256" key="1">
    <source>
        <dbReference type="SAM" id="MobiDB-lite"/>
    </source>
</evidence>
<dbReference type="Proteomes" id="UP000683139">
    <property type="component" value="Unassembled WGS sequence"/>
</dbReference>
<dbReference type="EMBL" id="BOSE01000007">
    <property type="protein sequence ID" value="GIP18028.1"/>
    <property type="molecule type" value="Genomic_DNA"/>
</dbReference>
<organism evidence="3 4">
    <name type="scientific">Paenibacillus montaniterrae</name>
    <dbReference type="NCBI Taxonomy" id="429341"/>
    <lineage>
        <taxon>Bacteria</taxon>
        <taxon>Bacillati</taxon>
        <taxon>Bacillota</taxon>
        <taxon>Bacilli</taxon>
        <taxon>Bacillales</taxon>
        <taxon>Paenibacillaceae</taxon>
        <taxon>Paenibacillus</taxon>
    </lineage>
</organism>
<dbReference type="AlphaFoldDB" id="A0A919YQ78"/>
<sequence>MVYVIIVLNVIIIFQLIGIRMSIPERDYVEEALSRDEKQRKQKQWQQKNRWKS</sequence>
<accession>A0A919YQ78</accession>
<dbReference type="RefSeq" id="WP_213517976.1">
    <property type="nucleotide sequence ID" value="NZ_BOSE01000007.1"/>
</dbReference>
<evidence type="ECO:0000313" key="3">
    <source>
        <dbReference type="EMBL" id="GIP18028.1"/>
    </source>
</evidence>
<protein>
    <submittedName>
        <fullName evidence="3">Uncharacterized protein</fullName>
    </submittedName>
</protein>
<reference evidence="3" key="1">
    <citation type="submission" date="2021-03" db="EMBL/GenBank/DDBJ databases">
        <title>Antimicrobial resistance genes in bacteria isolated from Japanese honey, and their potential for conferring macrolide and lincosamide resistance in the American foulbrood pathogen Paenibacillus larvae.</title>
        <authorList>
            <person name="Okamoto M."/>
            <person name="Kumagai M."/>
            <person name="Kanamori H."/>
            <person name="Takamatsu D."/>
        </authorList>
    </citation>
    <scope>NUCLEOTIDE SEQUENCE</scope>
    <source>
        <strain evidence="3">J40TS1</strain>
    </source>
</reference>
<comment type="caution">
    <text evidence="3">The sequence shown here is derived from an EMBL/GenBank/DDBJ whole genome shotgun (WGS) entry which is preliminary data.</text>
</comment>
<evidence type="ECO:0000256" key="2">
    <source>
        <dbReference type="SAM" id="Phobius"/>
    </source>
</evidence>
<proteinExistence type="predicted"/>
<keyword evidence="2" id="KW-1133">Transmembrane helix</keyword>
<gene>
    <name evidence="3" type="ORF">J40TS1_36700</name>
</gene>
<feature type="compositionally biased region" description="Low complexity" evidence="1">
    <location>
        <begin position="44"/>
        <end position="53"/>
    </location>
</feature>
<keyword evidence="2" id="KW-0812">Transmembrane</keyword>
<keyword evidence="2" id="KW-0472">Membrane</keyword>
<feature type="region of interest" description="Disordered" evidence="1">
    <location>
        <begin position="34"/>
        <end position="53"/>
    </location>
</feature>
<name>A0A919YQ78_9BACL</name>
<feature type="transmembrane region" description="Helical" evidence="2">
    <location>
        <begin position="6"/>
        <end position="23"/>
    </location>
</feature>
<keyword evidence="4" id="KW-1185">Reference proteome</keyword>